<feature type="chain" id="PRO_5047222087" evidence="1">
    <location>
        <begin position="28"/>
        <end position="43"/>
    </location>
</feature>
<dbReference type="PROSITE" id="PS51257">
    <property type="entry name" value="PROKAR_LIPOPROTEIN"/>
    <property type="match status" value="1"/>
</dbReference>
<evidence type="ECO:0000313" key="3">
    <source>
        <dbReference type="Proteomes" id="UP001469749"/>
    </source>
</evidence>
<comment type="caution">
    <text evidence="2">The sequence shown here is derived from an EMBL/GenBank/DDBJ whole genome shotgun (WGS) entry which is preliminary data.</text>
</comment>
<organism evidence="2 3">
    <name type="scientific">Coprococcus intestinihominis</name>
    <dbReference type="NCBI Taxonomy" id="3133154"/>
    <lineage>
        <taxon>Bacteria</taxon>
        <taxon>Bacillati</taxon>
        <taxon>Bacillota</taxon>
        <taxon>Clostridia</taxon>
        <taxon>Lachnospirales</taxon>
        <taxon>Lachnospiraceae</taxon>
        <taxon>Coprococcus</taxon>
    </lineage>
</organism>
<dbReference type="Proteomes" id="UP001469749">
    <property type="component" value="Unassembled WGS sequence"/>
</dbReference>
<name>A0ABV1BA14_9FIRM</name>
<reference evidence="2 3" key="1">
    <citation type="submission" date="2024-03" db="EMBL/GenBank/DDBJ databases">
        <title>Human intestinal bacterial collection.</title>
        <authorList>
            <person name="Pauvert C."/>
            <person name="Hitch T.C.A."/>
            <person name="Clavel T."/>
        </authorList>
    </citation>
    <scope>NUCLEOTIDE SEQUENCE [LARGE SCALE GENOMIC DNA]</scope>
    <source>
        <strain evidence="2 3">CLA-AA-H190</strain>
    </source>
</reference>
<keyword evidence="3" id="KW-1185">Reference proteome</keyword>
<evidence type="ECO:0000256" key="1">
    <source>
        <dbReference type="SAM" id="SignalP"/>
    </source>
</evidence>
<feature type="signal peptide" evidence="1">
    <location>
        <begin position="1"/>
        <end position="27"/>
    </location>
</feature>
<evidence type="ECO:0000313" key="2">
    <source>
        <dbReference type="EMBL" id="MEQ2366327.1"/>
    </source>
</evidence>
<accession>A0ABV1BA14</accession>
<proteinExistence type="predicted"/>
<sequence length="43" mass="4535">MKRLFKGNVMMLVLCLILFLGCGAVYAAEIGTQQATETAGGSK</sequence>
<dbReference type="RefSeq" id="WP_349085937.1">
    <property type="nucleotide sequence ID" value="NZ_JBBMEK010000246.1"/>
</dbReference>
<keyword evidence="1" id="KW-0732">Signal</keyword>
<protein>
    <submittedName>
        <fullName evidence="2">Uncharacterized protein</fullName>
    </submittedName>
</protein>
<dbReference type="EMBL" id="JBBMEK010000246">
    <property type="protein sequence ID" value="MEQ2366327.1"/>
    <property type="molecule type" value="Genomic_DNA"/>
</dbReference>
<gene>
    <name evidence="2" type="ORF">WMO25_14765</name>
</gene>